<reference evidence="1" key="1">
    <citation type="submission" date="2020-08" db="EMBL/GenBank/DDBJ databases">
        <title>Multicomponent nature underlies the extraordinary mechanical properties of spider dragline silk.</title>
        <authorList>
            <person name="Kono N."/>
            <person name="Nakamura H."/>
            <person name="Mori M."/>
            <person name="Yoshida Y."/>
            <person name="Ohtoshi R."/>
            <person name="Malay A.D."/>
            <person name="Moran D.A.P."/>
            <person name="Tomita M."/>
            <person name="Numata K."/>
            <person name="Arakawa K."/>
        </authorList>
    </citation>
    <scope>NUCLEOTIDE SEQUENCE</scope>
</reference>
<keyword evidence="2" id="KW-1185">Reference proteome</keyword>
<dbReference type="Proteomes" id="UP000887013">
    <property type="component" value="Unassembled WGS sequence"/>
</dbReference>
<accession>A0A8X6TIR3</accession>
<proteinExistence type="predicted"/>
<evidence type="ECO:0008006" key="3">
    <source>
        <dbReference type="Google" id="ProtNLM"/>
    </source>
</evidence>
<gene>
    <name evidence="1" type="ORF">NPIL_599101</name>
</gene>
<dbReference type="AlphaFoldDB" id="A0A8X6TIR3"/>
<evidence type="ECO:0000313" key="2">
    <source>
        <dbReference type="Proteomes" id="UP000887013"/>
    </source>
</evidence>
<comment type="caution">
    <text evidence="1">The sequence shown here is derived from an EMBL/GenBank/DDBJ whole genome shotgun (WGS) entry which is preliminary data.</text>
</comment>
<protein>
    <recommendedName>
        <fullName evidence="3">PiggyBac transposable element-derived protein domain-containing protein</fullName>
    </recommendedName>
</protein>
<dbReference type="EMBL" id="BMAW01058041">
    <property type="protein sequence ID" value="GFT14154.1"/>
    <property type="molecule type" value="Genomic_DNA"/>
</dbReference>
<evidence type="ECO:0000313" key="1">
    <source>
        <dbReference type="EMBL" id="GFT14154.1"/>
    </source>
</evidence>
<organism evidence="1 2">
    <name type="scientific">Nephila pilipes</name>
    <name type="common">Giant wood spider</name>
    <name type="synonym">Nephila maculata</name>
    <dbReference type="NCBI Taxonomy" id="299642"/>
    <lineage>
        <taxon>Eukaryota</taxon>
        <taxon>Metazoa</taxon>
        <taxon>Ecdysozoa</taxon>
        <taxon>Arthropoda</taxon>
        <taxon>Chelicerata</taxon>
        <taxon>Arachnida</taxon>
        <taxon>Araneae</taxon>
        <taxon>Araneomorphae</taxon>
        <taxon>Entelegynae</taxon>
        <taxon>Araneoidea</taxon>
        <taxon>Nephilidae</taxon>
        <taxon>Nephila</taxon>
    </lineage>
</organism>
<name>A0A8X6TIR3_NEPPI</name>
<sequence length="218" mass="24049">MSELSDDLTLMMMLHLNDDELMKSSIRAPRTLDSNTNDEESTDVVCLQITQVEGQEFVDPLSLRAGSRRAECGAAYEDCQGKAGVVVISPDSELLTDKKSIDNDILGDSLARPKDISNNSTDLGLGGEVVTRSLGVVQVPSNHSAYFEKIFASYELLSKSKKPRTYDSAFDSNQGIPVTLWNDNSGITVTTNFDTINPLSMAKRYPRKEKKFFSVKQP</sequence>